<organism evidence="3 4">
    <name type="scientific">Batrachochytrium salamandrivorans</name>
    <dbReference type="NCBI Taxonomy" id="1357716"/>
    <lineage>
        <taxon>Eukaryota</taxon>
        <taxon>Fungi</taxon>
        <taxon>Fungi incertae sedis</taxon>
        <taxon>Chytridiomycota</taxon>
        <taxon>Chytridiomycota incertae sedis</taxon>
        <taxon>Chytridiomycetes</taxon>
        <taxon>Rhizophydiales</taxon>
        <taxon>Rhizophydiales incertae sedis</taxon>
        <taxon>Batrachochytrium</taxon>
    </lineage>
</organism>
<evidence type="ECO:0000313" key="4">
    <source>
        <dbReference type="Proteomes" id="UP001648503"/>
    </source>
</evidence>
<evidence type="ECO:0000313" key="3">
    <source>
        <dbReference type="EMBL" id="KAH6600839.1"/>
    </source>
</evidence>
<accession>A0ABQ8FN01</accession>
<feature type="region of interest" description="Disordered" evidence="2">
    <location>
        <begin position="16"/>
        <end position="45"/>
    </location>
</feature>
<name>A0ABQ8FN01_9FUNG</name>
<proteinExistence type="predicted"/>
<keyword evidence="1" id="KW-0175">Coiled coil</keyword>
<comment type="caution">
    <text evidence="3">The sequence shown here is derived from an EMBL/GenBank/DDBJ whole genome shotgun (WGS) entry which is preliminary data.</text>
</comment>
<dbReference type="EMBL" id="JAFCIX010000027">
    <property type="protein sequence ID" value="KAH6600839.1"/>
    <property type="molecule type" value="Genomic_DNA"/>
</dbReference>
<feature type="compositionally biased region" description="Low complexity" evidence="2">
    <location>
        <begin position="16"/>
        <end position="27"/>
    </location>
</feature>
<sequence>MNHHIADVKYARQRLQHSQLQLQPQSLARTRSCSSLPNPASTNDRMQGDIASCAASSMFSSPTTDINIIPVVPVKSQETGTHTGTNNSTDKTSYGRRADHKIISVRKLLQQSGRVQQTSLKKQHLPNQQLEIDENHTMNGHSTDMLSLDSMGRISVLEAEVLQLRMQLHSSSEEISLLQGKLMGYTSHTCVAVNNTVSPLATVQEYIPNSMSNGLSPHSSHIDASDKQLDVLNGVHGVGIIDSIIQANLEPNISTQLKDTQKRLLDMEGRILELSQGKSILQQENSNLSRQIQEMTNNNALAATNPLPSKGIPLDSQLGQFEARLAEMQANLLTAHEVIDAQHCKLESVLLQMDQSQTSRMFSDSSNGEKPESPLYSAAIQETNHYSQDDAVSPSKTKLSQDKTDSLIRDVLHTISEVSTVCADSSHNATGIRSEKLKELGLRFSTFSDYHKQLLIVLDSTTGQLQSQVKANAEIKRLVVQSSIAVNSTVLANH</sequence>
<keyword evidence="4" id="KW-1185">Reference proteome</keyword>
<evidence type="ECO:0000256" key="1">
    <source>
        <dbReference type="SAM" id="Coils"/>
    </source>
</evidence>
<feature type="coiled-coil region" evidence="1">
    <location>
        <begin position="278"/>
        <end position="305"/>
    </location>
</feature>
<feature type="compositionally biased region" description="Polar residues" evidence="2">
    <location>
        <begin position="28"/>
        <end position="45"/>
    </location>
</feature>
<evidence type="ECO:0000256" key="2">
    <source>
        <dbReference type="SAM" id="MobiDB-lite"/>
    </source>
</evidence>
<protein>
    <submittedName>
        <fullName evidence="3">Uncharacterized protein</fullName>
    </submittedName>
</protein>
<gene>
    <name evidence="3" type="ORF">BASA50_002044</name>
</gene>
<reference evidence="3 4" key="1">
    <citation type="submission" date="2021-02" db="EMBL/GenBank/DDBJ databases">
        <title>Variation within the Batrachochytrium salamandrivorans European outbreak.</title>
        <authorList>
            <person name="Kelly M."/>
            <person name="Pasmans F."/>
            <person name="Shea T.P."/>
            <person name="Munoz J.F."/>
            <person name="Carranza S."/>
            <person name="Cuomo C.A."/>
            <person name="Martel A."/>
        </authorList>
    </citation>
    <scope>NUCLEOTIDE SEQUENCE [LARGE SCALE GENOMIC DNA]</scope>
    <source>
        <strain evidence="3 4">AMFP18/2</strain>
    </source>
</reference>
<dbReference type="Proteomes" id="UP001648503">
    <property type="component" value="Unassembled WGS sequence"/>
</dbReference>